<sequence length="149" mass="16963">MNALEALSLEVSLHEVLLLQLILEKIDTQSRREWELSCADRNKSTLNELLDFLEHKSQALETIKGTTSIPENRVKLDRGKQAREEELRSQAQTLLELFAKPTFSEGLSSRDLQTLWSEASYTSTSKPDSRDTTKGFRDYTTDVTAPTMK</sequence>
<accession>A0ABQ8RZP7</accession>
<dbReference type="EMBL" id="JAJSOF020000038">
    <property type="protein sequence ID" value="KAJ4427132.1"/>
    <property type="molecule type" value="Genomic_DNA"/>
</dbReference>
<feature type="compositionally biased region" description="Basic and acidic residues" evidence="1">
    <location>
        <begin position="127"/>
        <end position="140"/>
    </location>
</feature>
<evidence type="ECO:0000256" key="1">
    <source>
        <dbReference type="SAM" id="MobiDB-lite"/>
    </source>
</evidence>
<name>A0ABQ8RZP7_PERAM</name>
<evidence type="ECO:0000313" key="3">
    <source>
        <dbReference type="Proteomes" id="UP001148838"/>
    </source>
</evidence>
<comment type="caution">
    <text evidence="2">The sequence shown here is derived from an EMBL/GenBank/DDBJ whole genome shotgun (WGS) entry which is preliminary data.</text>
</comment>
<protein>
    <submittedName>
        <fullName evidence="2">Uncharacterized protein</fullName>
    </submittedName>
</protein>
<dbReference type="Proteomes" id="UP001148838">
    <property type="component" value="Unassembled WGS sequence"/>
</dbReference>
<keyword evidence="3" id="KW-1185">Reference proteome</keyword>
<feature type="region of interest" description="Disordered" evidence="1">
    <location>
        <begin position="119"/>
        <end position="149"/>
    </location>
</feature>
<evidence type="ECO:0000313" key="2">
    <source>
        <dbReference type="EMBL" id="KAJ4427132.1"/>
    </source>
</evidence>
<gene>
    <name evidence="2" type="ORF">ANN_24748</name>
</gene>
<organism evidence="2 3">
    <name type="scientific">Periplaneta americana</name>
    <name type="common">American cockroach</name>
    <name type="synonym">Blatta americana</name>
    <dbReference type="NCBI Taxonomy" id="6978"/>
    <lineage>
        <taxon>Eukaryota</taxon>
        <taxon>Metazoa</taxon>
        <taxon>Ecdysozoa</taxon>
        <taxon>Arthropoda</taxon>
        <taxon>Hexapoda</taxon>
        <taxon>Insecta</taxon>
        <taxon>Pterygota</taxon>
        <taxon>Neoptera</taxon>
        <taxon>Polyneoptera</taxon>
        <taxon>Dictyoptera</taxon>
        <taxon>Blattodea</taxon>
        <taxon>Blattoidea</taxon>
        <taxon>Blattidae</taxon>
        <taxon>Blattinae</taxon>
        <taxon>Periplaneta</taxon>
    </lineage>
</organism>
<reference evidence="2 3" key="1">
    <citation type="journal article" date="2022" name="Allergy">
        <title>Genome assembly and annotation of Periplaneta americana reveal a comprehensive cockroach allergen profile.</title>
        <authorList>
            <person name="Wang L."/>
            <person name="Xiong Q."/>
            <person name="Saelim N."/>
            <person name="Wang L."/>
            <person name="Nong W."/>
            <person name="Wan A.T."/>
            <person name="Shi M."/>
            <person name="Liu X."/>
            <person name="Cao Q."/>
            <person name="Hui J.H.L."/>
            <person name="Sookrung N."/>
            <person name="Leung T.F."/>
            <person name="Tungtrongchitr A."/>
            <person name="Tsui S.K.W."/>
        </authorList>
    </citation>
    <scope>NUCLEOTIDE SEQUENCE [LARGE SCALE GENOMIC DNA]</scope>
    <source>
        <strain evidence="2">PWHHKU_190912</strain>
    </source>
</reference>
<proteinExistence type="predicted"/>